<feature type="region of interest" description="Disordered" evidence="1">
    <location>
        <begin position="1"/>
        <end position="28"/>
    </location>
</feature>
<evidence type="ECO:0000256" key="1">
    <source>
        <dbReference type="SAM" id="MobiDB-lite"/>
    </source>
</evidence>
<feature type="compositionally biased region" description="Pro residues" evidence="1">
    <location>
        <begin position="1"/>
        <end position="10"/>
    </location>
</feature>
<dbReference type="EMBL" id="JAGTJQ010000006">
    <property type="protein sequence ID" value="KAH7029813.1"/>
    <property type="molecule type" value="Genomic_DNA"/>
</dbReference>
<reference evidence="2" key="1">
    <citation type="journal article" date="2021" name="Nat. Commun.">
        <title>Genetic determinants of endophytism in the Arabidopsis root mycobiome.</title>
        <authorList>
            <person name="Mesny F."/>
            <person name="Miyauchi S."/>
            <person name="Thiergart T."/>
            <person name="Pickel B."/>
            <person name="Atanasova L."/>
            <person name="Karlsson M."/>
            <person name="Huettel B."/>
            <person name="Barry K.W."/>
            <person name="Haridas S."/>
            <person name="Chen C."/>
            <person name="Bauer D."/>
            <person name="Andreopoulos W."/>
            <person name="Pangilinan J."/>
            <person name="LaButti K."/>
            <person name="Riley R."/>
            <person name="Lipzen A."/>
            <person name="Clum A."/>
            <person name="Drula E."/>
            <person name="Henrissat B."/>
            <person name="Kohler A."/>
            <person name="Grigoriev I.V."/>
            <person name="Martin F.M."/>
            <person name="Hacquard S."/>
        </authorList>
    </citation>
    <scope>NUCLEOTIDE SEQUENCE</scope>
    <source>
        <strain evidence="2">MPI-CAGE-CH-0230</strain>
    </source>
</reference>
<evidence type="ECO:0000313" key="2">
    <source>
        <dbReference type="EMBL" id="KAH7029813.1"/>
    </source>
</evidence>
<keyword evidence="3" id="KW-1185">Reference proteome</keyword>
<feature type="compositionally biased region" description="Polar residues" evidence="1">
    <location>
        <begin position="111"/>
        <end position="126"/>
    </location>
</feature>
<protein>
    <submittedName>
        <fullName evidence="2">Uncharacterized protein</fullName>
    </submittedName>
</protein>
<evidence type="ECO:0000313" key="3">
    <source>
        <dbReference type="Proteomes" id="UP000756346"/>
    </source>
</evidence>
<sequence length="349" mass="35856">MDYHSQPPPQNNKNEGPASISAGTGAHLDDSHNIFMTIVTHPAATAHHTRAGGRTSGPKSMTIYAGAAPAASLPVPLPGPAGRSGTHTTPTPPPSDVIGGGSTIGATTTSDSRANRTSQNDRGASTASNIIGTVKCHETLSLRSDVVLNSHKYAMDRQFVSATGLGGKLDWRSDVQAASASFARAGGTAVVKEEGYGDKGGREVGAGGGGLRNVLCLYTVKQDGELDRSKVLCRVLRKEIAGVAAGDGGGGGGHGSNASDDQELSDEKQGGGANKEQKPQKILGQHTWKFTDGQFEINEVQGATMDEGQVQEVLASAVIEIERRARMHSSGGGTTIGRLGTAVLLSLTA</sequence>
<feature type="compositionally biased region" description="Gly residues" evidence="1">
    <location>
        <begin position="245"/>
        <end position="255"/>
    </location>
</feature>
<comment type="caution">
    <text evidence="2">The sequence shown here is derived from an EMBL/GenBank/DDBJ whole genome shotgun (WGS) entry which is preliminary data.</text>
</comment>
<dbReference type="GeneID" id="70183883"/>
<feature type="region of interest" description="Disordered" evidence="1">
    <location>
        <begin position="244"/>
        <end position="282"/>
    </location>
</feature>
<organism evidence="2 3">
    <name type="scientific">Microdochium trichocladiopsis</name>
    <dbReference type="NCBI Taxonomy" id="1682393"/>
    <lineage>
        <taxon>Eukaryota</taxon>
        <taxon>Fungi</taxon>
        <taxon>Dikarya</taxon>
        <taxon>Ascomycota</taxon>
        <taxon>Pezizomycotina</taxon>
        <taxon>Sordariomycetes</taxon>
        <taxon>Xylariomycetidae</taxon>
        <taxon>Xylariales</taxon>
        <taxon>Microdochiaceae</taxon>
        <taxon>Microdochium</taxon>
    </lineage>
</organism>
<gene>
    <name evidence="2" type="ORF">B0I36DRAFT_326388</name>
</gene>
<feature type="compositionally biased region" description="Basic and acidic residues" evidence="1">
    <location>
        <begin position="265"/>
        <end position="279"/>
    </location>
</feature>
<proteinExistence type="predicted"/>
<accession>A0A9P9BMP0</accession>
<feature type="region of interest" description="Disordered" evidence="1">
    <location>
        <begin position="74"/>
        <end position="126"/>
    </location>
</feature>
<dbReference type="AlphaFoldDB" id="A0A9P9BMP0"/>
<dbReference type="Proteomes" id="UP000756346">
    <property type="component" value="Unassembled WGS sequence"/>
</dbReference>
<name>A0A9P9BMP0_9PEZI</name>
<dbReference type="RefSeq" id="XP_046012101.1">
    <property type="nucleotide sequence ID" value="XM_046154337.1"/>
</dbReference>
<dbReference type="OrthoDB" id="10422337at2759"/>